<feature type="transmembrane region" description="Helical" evidence="8">
    <location>
        <begin position="156"/>
        <end position="176"/>
    </location>
</feature>
<organism evidence="9 10">
    <name type="scientific">Herbidospora galbida</name>
    <dbReference type="NCBI Taxonomy" id="2575442"/>
    <lineage>
        <taxon>Bacteria</taxon>
        <taxon>Bacillati</taxon>
        <taxon>Actinomycetota</taxon>
        <taxon>Actinomycetes</taxon>
        <taxon>Streptosporangiales</taxon>
        <taxon>Streptosporangiaceae</taxon>
        <taxon>Herbidospora</taxon>
    </lineage>
</organism>
<keyword evidence="10" id="KW-1185">Reference proteome</keyword>
<dbReference type="GO" id="GO:0004659">
    <property type="term" value="F:prenyltransferase activity"/>
    <property type="evidence" value="ECO:0007669"/>
    <property type="project" value="InterPro"/>
</dbReference>
<keyword evidence="5 8" id="KW-0812">Transmembrane</keyword>
<comment type="caution">
    <text evidence="9">The sequence shown here is derived from an EMBL/GenBank/DDBJ whole genome shotgun (WGS) entry which is preliminary data.</text>
</comment>
<dbReference type="EMBL" id="SZQA01000038">
    <property type="protein sequence ID" value="TKK84023.1"/>
    <property type="molecule type" value="Genomic_DNA"/>
</dbReference>
<dbReference type="GO" id="GO:0009234">
    <property type="term" value="P:menaquinone biosynthetic process"/>
    <property type="evidence" value="ECO:0007669"/>
    <property type="project" value="UniProtKB-UniPathway"/>
</dbReference>
<evidence type="ECO:0000256" key="3">
    <source>
        <dbReference type="ARBA" id="ARBA00022428"/>
    </source>
</evidence>
<dbReference type="UniPathway" id="UPA00079"/>
<proteinExistence type="predicted"/>
<feature type="transmembrane region" description="Helical" evidence="8">
    <location>
        <begin position="224"/>
        <end position="249"/>
    </location>
</feature>
<comment type="pathway">
    <text evidence="2">Quinol/quinone metabolism; menaquinone biosynthesis.</text>
</comment>
<feature type="transmembrane region" description="Helical" evidence="8">
    <location>
        <begin position="182"/>
        <end position="203"/>
    </location>
</feature>
<sequence length="317" mass="32301">MASTWVSGRASGPSTLRRAMRALRFCAIEARPAVLAVSMLRFLAGATLALPVAAAPDPAKVLQGAAAWVLSIFAVYVGNGVSDVHEDRVNGSRRPIARNDLDPRTAAAAAAVTAALSLVATAGLPAAMTWVVAANLVLGYLYSGAPFHLKRRSGGTVAVVCGSGLLAYGGGFTVVVDGADGATPLTLIMFATAATCWMTLVGIPAKDLSDIEGDAAAGRRTIAVIWGARAAGNVMSAAALLLAGAFWVASAALSAPLTGTAVAMFAGAVAVTLAGRTAHAGAARGRRRRPYRAFMTTQYVVHITVLSSNIGKDMLLL</sequence>
<evidence type="ECO:0000256" key="1">
    <source>
        <dbReference type="ARBA" id="ARBA00004141"/>
    </source>
</evidence>
<keyword evidence="3" id="KW-0474">Menaquinone biosynthesis</keyword>
<dbReference type="PANTHER" id="PTHR13929">
    <property type="entry name" value="1,4-DIHYDROXY-2-NAPHTHOATE OCTAPRENYLTRANSFERASE"/>
    <property type="match status" value="1"/>
</dbReference>
<evidence type="ECO:0000256" key="5">
    <source>
        <dbReference type="ARBA" id="ARBA00022692"/>
    </source>
</evidence>
<name>A0A4V5V0G4_9ACTN</name>
<dbReference type="OrthoDB" id="4545177at2"/>
<accession>A0A4V5V0G4</accession>
<evidence type="ECO:0000256" key="7">
    <source>
        <dbReference type="ARBA" id="ARBA00023136"/>
    </source>
</evidence>
<comment type="subcellular location">
    <subcellularLocation>
        <location evidence="1">Membrane</location>
        <topology evidence="1">Multi-pass membrane protein</topology>
    </subcellularLocation>
</comment>
<keyword evidence="7 8" id="KW-0472">Membrane</keyword>
<dbReference type="Proteomes" id="UP000308705">
    <property type="component" value="Unassembled WGS sequence"/>
</dbReference>
<dbReference type="PANTHER" id="PTHR13929:SF0">
    <property type="entry name" value="UBIA PRENYLTRANSFERASE DOMAIN-CONTAINING PROTEIN 1"/>
    <property type="match status" value="1"/>
</dbReference>
<keyword evidence="4" id="KW-0808">Transferase</keyword>
<feature type="transmembrane region" description="Helical" evidence="8">
    <location>
        <begin position="65"/>
        <end position="84"/>
    </location>
</feature>
<evidence type="ECO:0000313" key="9">
    <source>
        <dbReference type="EMBL" id="TKK84023.1"/>
    </source>
</evidence>
<dbReference type="Pfam" id="PF01040">
    <property type="entry name" value="UbiA"/>
    <property type="match status" value="1"/>
</dbReference>
<evidence type="ECO:0008006" key="11">
    <source>
        <dbReference type="Google" id="ProtNLM"/>
    </source>
</evidence>
<evidence type="ECO:0000256" key="6">
    <source>
        <dbReference type="ARBA" id="ARBA00022989"/>
    </source>
</evidence>
<dbReference type="InterPro" id="IPR026046">
    <property type="entry name" value="UBIAD1"/>
</dbReference>
<gene>
    <name evidence="9" type="ORF">FDA94_31315</name>
</gene>
<feature type="transmembrane region" description="Helical" evidence="8">
    <location>
        <begin position="261"/>
        <end position="282"/>
    </location>
</feature>
<dbReference type="GO" id="GO:0042371">
    <property type="term" value="P:vitamin K biosynthetic process"/>
    <property type="evidence" value="ECO:0007669"/>
    <property type="project" value="TreeGrafter"/>
</dbReference>
<reference evidence="9 10" key="1">
    <citation type="submission" date="2019-04" db="EMBL/GenBank/DDBJ databases">
        <title>Herbidospora sp. NEAU-GS14.nov., a novel actinomycete isolated from soil.</title>
        <authorList>
            <person name="Han L."/>
        </authorList>
    </citation>
    <scope>NUCLEOTIDE SEQUENCE [LARGE SCALE GENOMIC DNA]</scope>
    <source>
        <strain evidence="9 10">NEAU-GS14</strain>
    </source>
</reference>
<evidence type="ECO:0000313" key="10">
    <source>
        <dbReference type="Proteomes" id="UP000308705"/>
    </source>
</evidence>
<dbReference type="InterPro" id="IPR000537">
    <property type="entry name" value="UbiA_prenyltransferase"/>
</dbReference>
<feature type="transmembrane region" description="Helical" evidence="8">
    <location>
        <begin position="105"/>
        <end position="124"/>
    </location>
</feature>
<dbReference type="GO" id="GO:0016020">
    <property type="term" value="C:membrane"/>
    <property type="evidence" value="ECO:0007669"/>
    <property type="project" value="UniProtKB-SubCell"/>
</dbReference>
<keyword evidence="6 8" id="KW-1133">Transmembrane helix</keyword>
<evidence type="ECO:0000256" key="8">
    <source>
        <dbReference type="SAM" id="Phobius"/>
    </source>
</evidence>
<dbReference type="CDD" id="cd13956">
    <property type="entry name" value="PT_UbiA"/>
    <property type="match status" value="1"/>
</dbReference>
<dbReference type="InterPro" id="IPR044878">
    <property type="entry name" value="UbiA_sf"/>
</dbReference>
<feature type="transmembrane region" description="Helical" evidence="8">
    <location>
        <begin position="130"/>
        <end position="149"/>
    </location>
</feature>
<dbReference type="Gene3D" id="1.10.357.140">
    <property type="entry name" value="UbiA prenyltransferase"/>
    <property type="match status" value="1"/>
</dbReference>
<evidence type="ECO:0000256" key="4">
    <source>
        <dbReference type="ARBA" id="ARBA00022679"/>
    </source>
</evidence>
<protein>
    <recommendedName>
        <fullName evidence="11">Homogenitisate phytyltransferase</fullName>
    </recommendedName>
</protein>
<dbReference type="AlphaFoldDB" id="A0A4V5V0G4"/>
<evidence type="ECO:0000256" key="2">
    <source>
        <dbReference type="ARBA" id="ARBA00004863"/>
    </source>
</evidence>